<evidence type="ECO:0000313" key="20">
    <source>
        <dbReference type="Proteomes" id="UP000070700"/>
    </source>
</evidence>
<comment type="subunit">
    <text evidence="6">Homotetramer.</text>
</comment>
<organism evidence="19 20">
    <name type="scientific">Mollisia scopiformis</name>
    <name type="common">Conifer needle endophyte fungus</name>
    <name type="synonym">Phialocephala scopiformis</name>
    <dbReference type="NCBI Taxonomy" id="149040"/>
    <lineage>
        <taxon>Eukaryota</taxon>
        <taxon>Fungi</taxon>
        <taxon>Dikarya</taxon>
        <taxon>Ascomycota</taxon>
        <taxon>Pezizomycotina</taxon>
        <taxon>Leotiomycetes</taxon>
        <taxon>Helotiales</taxon>
        <taxon>Mollisiaceae</taxon>
        <taxon>Mollisia</taxon>
    </lineage>
</organism>
<dbReference type="InterPro" id="IPR051182">
    <property type="entry name" value="Euk_NMN_adenylyltrnsfrase"/>
</dbReference>
<dbReference type="InterPro" id="IPR014729">
    <property type="entry name" value="Rossmann-like_a/b/a_fold"/>
</dbReference>
<dbReference type="FunCoup" id="A0A194WTN1">
    <property type="interactions" value="568"/>
</dbReference>
<protein>
    <recommendedName>
        <fullName evidence="17">Nicotinamide-nucleotide adenylyltransferase</fullName>
        <ecNumber evidence="17">2.7.7.1</ecNumber>
        <ecNumber evidence="17">2.7.7.18</ecNumber>
    </recommendedName>
</protein>
<evidence type="ECO:0000256" key="4">
    <source>
        <dbReference type="ARBA" id="ARBA00005019"/>
    </source>
</evidence>
<evidence type="ECO:0000256" key="16">
    <source>
        <dbReference type="ARBA" id="ARBA00093425"/>
    </source>
</evidence>
<dbReference type="GO" id="GO:0009435">
    <property type="term" value="P:NAD+ biosynthetic process"/>
    <property type="evidence" value="ECO:0007669"/>
    <property type="project" value="UniProtKB-UniPathway"/>
</dbReference>
<evidence type="ECO:0000256" key="2">
    <source>
        <dbReference type="ARBA" id="ARBA00004173"/>
    </source>
</evidence>
<dbReference type="KEGG" id="psco:LY89DRAFT_786695"/>
<keyword evidence="9 17" id="KW-0548">Nucleotidyltransferase</keyword>
<evidence type="ECO:0000256" key="14">
    <source>
        <dbReference type="ARBA" id="ARBA00048721"/>
    </source>
</evidence>
<evidence type="ECO:0000256" key="17">
    <source>
        <dbReference type="RuleBase" id="RU362021"/>
    </source>
</evidence>
<keyword evidence="20" id="KW-1185">Reference proteome</keyword>
<evidence type="ECO:0000256" key="7">
    <source>
        <dbReference type="ARBA" id="ARBA00022642"/>
    </source>
</evidence>
<comment type="catalytic activity">
    <reaction evidence="15 17">
        <text>beta-nicotinamide D-ribonucleotide + ATP + H(+) = diphosphate + NAD(+)</text>
        <dbReference type="Rhea" id="RHEA:21360"/>
        <dbReference type="ChEBI" id="CHEBI:14649"/>
        <dbReference type="ChEBI" id="CHEBI:15378"/>
        <dbReference type="ChEBI" id="CHEBI:30616"/>
        <dbReference type="ChEBI" id="CHEBI:33019"/>
        <dbReference type="ChEBI" id="CHEBI:57540"/>
        <dbReference type="EC" id="2.7.7.1"/>
    </reaction>
</comment>
<evidence type="ECO:0000256" key="5">
    <source>
        <dbReference type="ARBA" id="ARBA00007064"/>
    </source>
</evidence>
<dbReference type="PANTHER" id="PTHR12039">
    <property type="entry name" value="NICOTINAMIDE MONONUCLEOTIDE ADENYLYLTRANSFERASE"/>
    <property type="match status" value="1"/>
</dbReference>
<dbReference type="Proteomes" id="UP000070700">
    <property type="component" value="Unassembled WGS sequence"/>
</dbReference>
<keyword evidence="12 17" id="KW-0520">NAD</keyword>
<comment type="pathway">
    <text evidence="4">Cofactor biosynthesis; NAD(+) biosynthesis; deamido-NAD(+) from nicotinate D-ribonucleotide: step 1/1.</text>
</comment>
<keyword evidence="11 17" id="KW-0067">ATP-binding</keyword>
<sequence>MASDISAQAAAPPSSENAFPSHRLTLRQRYPEKTPLVLVACGSFSPITYLHLRMFEMASDYARFNTEFEIMGGYLSPVGDAYKKAGLAAATHRLRMCELAVESSEFIMVDHWEAKNSSYIPTALVLDHFNHEINEVLGGAEKPDGTRVPIRIVLLAGADLVQTMSTPGVWSIDDLDHILKVYGAFIVERQGTDIDDALSSLEAYRNNIYVIKQIIQNDVSSTKIRLFLRRELSIRYLVPSAVVEYIEANDLYKAEGVPQIEDKGKGKAVG</sequence>
<evidence type="ECO:0000256" key="6">
    <source>
        <dbReference type="ARBA" id="ARBA00011881"/>
    </source>
</evidence>
<dbReference type="EMBL" id="KQ947427">
    <property type="protein sequence ID" value="KUJ11039.1"/>
    <property type="molecule type" value="Genomic_DNA"/>
</dbReference>
<dbReference type="InParanoid" id="A0A194WTN1"/>
<evidence type="ECO:0000259" key="18">
    <source>
        <dbReference type="Pfam" id="PF01467"/>
    </source>
</evidence>
<comment type="pathway">
    <text evidence="3 17">Cofactor biosynthesis; NAD(+) biosynthesis; NAD(+) from nicotinamide D-ribonucleotide: step 1/1.</text>
</comment>
<comment type="function">
    <text evidence="16">Catalyzes the formation of NAD(+) from nicotinamide mononucleotide (NMN) and ATP. Can also use the deamidated form; nicotinic acid mononucleotide (NaMN) as substrate with the same efficiency. Can use triazofurin monophosphate (TrMP) as substrate. Can also use GTP and ITP as nucleotide donors. Also catalyzes the reverse reaction, i.e. the pyrophosphorolytic cleavage of NAD(+). For the pyrophosphorolytic activity, can use NAD(+), NADH, NaAD, nicotinic acid adenine dinucleotide phosphate (NHD), nicotinamide guanine dinucleotide (NGD) as substrates. Fails to cleave phosphorylated dinucleotides NADP(+), NADPH and NaADP(+). Protects against axonal degeneration following injury. May be involved in the maintenance of axonal integrity. Also functions as a stress-response chaperone protein that prevents toxic aggregation of proteins; this function may be independent of its NAD(+) synthesis activity.</text>
</comment>
<comment type="subcellular location">
    <subcellularLocation>
        <location evidence="2">Mitochondrion</location>
    </subcellularLocation>
</comment>
<dbReference type="NCBIfam" id="TIGR00482">
    <property type="entry name" value="nicotinate (nicotinamide) nucleotide adenylyltransferase"/>
    <property type="match status" value="1"/>
</dbReference>
<dbReference type="GO" id="GO:0005524">
    <property type="term" value="F:ATP binding"/>
    <property type="evidence" value="ECO:0007669"/>
    <property type="project" value="UniProtKB-KW"/>
</dbReference>
<evidence type="ECO:0000256" key="10">
    <source>
        <dbReference type="ARBA" id="ARBA00022741"/>
    </source>
</evidence>
<dbReference type="InterPro" id="IPR004821">
    <property type="entry name" value="Cyt_trans-like"/>
</dbReference>
<accession>A0A194WTN1</accession>
<dbReference type="EC" id="2.7.7.18" evidence="17"/>
<dbReference type="OrthoDB" id="422187at2759"/>
<dbReference type="AlphaFoldDB" id="A0A194WTN1"/>
<comment type="similarity">
    <text evidence="5 17">Belongs to the eukaryotic NMN adenylyltransferase family.</text>
</comment>
<dbReference type="InterPro" id="IPR045094">
    <property type="entry name" value="NMNAT_euk"/>
</dbReference>
<evidence type="ECO:0000256" key="3">
    <source>
        <dbReference type="ARBA" id="ARBA00004658"/>
    </source>
</evidence>
<keyword evidence="8 17" id="KW-0808">Transferase</keyword>
<dbReference type="Pfam" id="PF01467">
    <property type="entry name" value="CTP_transf_like"/>
    <property type="match status" value="1"/>
</dbReference>
<dbReference type="Gene3D" id="3.40.50.620">
    <property type="entry name" value="HUPs"/>
    <property type="match status" value="1"/>
</dbReference>
<reference evidence="19 20" key="1">
    <citation type="submission" date="2015-10" db="EMBL/GenBank/DDBJ databases">
        <title>Full genome of DAOMC 229536 Phialocephala scopiformis, a fungal endophyte of spruce producing the potent anti-insectan compound rugulosin.</title>
        <authorList>
            <consortium name="DOE Joint Genome Institute"/>
            <person name="Walker A.K."/>
            <person name="Frasz S.L."/>
            <person name="Seifert K.A."/>
            <person name="Miller J.D."/>
            <person name="Mondo S.J."/>
            <person name="Labutti K."/>
            <person name="Lipzen A."/>
            <person name="Dockter R."/>
            <person name="Kennedy M."/>
            <person name="Grigoriev I.V."/>
            <person name="Spatafora J.W."/>
        </authorList>
    </citation>
    <scope>NUCLEOTIDE SEQUENCE [LARGE SCALE GENOMIC DNA]</scope>
    <source>
        <strain evidence="19 20">CBS 120377</strain>
    </source>
</reference>
<evidence type="ECO:0000256" key="13">
    <source>
        <dbReference type="ARBA" id="ARBA00023128"/>
    </source>
</evidence>
<dbReference type="EC" id="2.7.7.1" evidence="17"/>
<dbReference type="PANTHER" id="PTHR12039:SF0">
    <property type="entry name" value="NICOTINAMIDE-NUCLEOTIDE ADENYLYLTRANSFERASE"/>
    <property type="match status" value="1"/>
</dbReference>
<dbReference type="GO" id="GO:0004515">
    <property type="term" value="F:nicotinate-nucleotide adenylyltransferase activity"/>
    <property type="evidence" value="ECO:0007669"/>
    <property type="project" value="UniProtKB-EC"/>
</dbReference>
<gene>
    <name evidence="19" type="ORF">LY89DRAFT_786695</name>
</gene>
<keyword evidence="7 17" id="KW-0662">Pyridine nucleotide biosynthesis</keyword>
<comment type="cofactor">
    <cofactor evidence="1">
        <name>Mg(2+)</name>
        <dbReference type="ChEBI" id="CHEBI:18420"/>
    </cofactor>
</comment>
<proteinExistence type="inferred from homology"/>
<dbReference type="RefSeq" id="XP_018065394.1">
    <property type="nucleotide sequence ID" value="XM_018223011.1"/>
</dbReference>
<dbReference type="GeneID" id="28832737"/>
<evidence type="ECO:0000256" key="15">
    <source>
        <dbReference type="ARBA" id="ARBA00049001"/>
    </source>
</evidence>
<evidence type="ECO:0000256" key="12">
    <source>
        <dbReference type="ARBA" id="ARBA00023027"/>
    </source>
</evidence>
<dbReference type="UniPathway" id="UPA00253">
    <property type="reaction ID" value="UER00332"/>
</dbReference>
<comment type="catalytic activity">
    <reaction evidence="14 17">
        <text>nicotinate beta-D-ribonucleotide + ATP + H(+) = deamido-NAD(+) + diphosphate</text>
        <dbReference type="Rhea" id="RHEA:22860"/>
        <dbReference type="ChEBI" id="CHEBI:15378"/>
        <dbReference type="ChEBI" id="CHEBI:30616"/>
        <dbReference type="ChEBI" id="CHEBI:33019"/>
        <dbReference type="ChEBI" id="CHEBI:57502"/>
        <dbReference type="ChEBI" id="CHEBI:58437"/>
        <dbReference type="EC" id="2.7.7.18"/>
    </reaction>
</comment>
<keyword evidence="13" id="KW-0496">Mitochondrion</keyword>
<name>A0A194WTN1_MOLSC</name>
<evidence type="ECO:0000256" key="9">
    <source>
        <dbReference type="ARBA" id="ARBA00022695"/>
    </source>
</evidence>
<evidence type="ECO:0000256" key="11">
    <source>
        <dbReference type="ARBA" id="ARBA00022840"/>
    </source>
</evidence>
<dbReference type="CDD" id="cd09286">
    <property type="entry name" value="NMNAT_Eukarya"/>
    <property type="match status" value="1"/>
</dbReference>
<dbReference type="FunFam" id="3.40.50.620:FF:000221">
    <property type="entry name" value="Nicotinamide/nicotinic acid mononucleotide adenylyltransferase 3"/>
    <property type="match status" value="1"/>
</dbReference>
<feature type="domain" description="Cytidyltransferase-like" evidence="18">
    <location>
        <begin position="39"/>
        <end position="225"/>
    </location>
</feature>
<dbReference type="InterPro" id="IPR005248">
    <property type="entry name" value="NadD/NMNAT"/>
</dbReference>
<dbReference type="GO" id="GO:0000309">
    <property type="term" value="F:nicotinamide-nucleotide adenylyltransferase activity"/>
    <property type="evidence" value="ECO:0007669"/>
    <property type="project" value="UniProtKB-EC"/>
</dbReference>
<evidence type="ECO:0000313" key="19">
    <source>
        <dbReference type="EMBL" id="KUJ11039.1"/>
    </source>
</evidence>
<dbReference type="SUPFAM" id="SSF52374">
    <property type="entry name" value="Nucleotidylyl transferase"/>
    <property type="match status" value="1"/>
</dbReference>
<dbReference type="STRING" id="149040.A0A194WTN1"/>
<evidence type="ECO:0000256" key="8">
    <source>
        <dbReference type="ARBA" id="ARBA00022679"/>
    </source>
</evidence>
<keyword evidence="10 17" id="KW-0547">Nucleotide-binding</keyword>
<dbReference type="GO" id="GO:0005759">
    <property type="term" value="C:mitochondrial matrix"/>
    <property type="evidence" value="ECO:0007669"/>
    <property type="project" value="UniProtKB-ARBA"/>
</dbReference>
<evidence type="ECO:0000256" key="1">
    <source>
        <dbReference type="ARBA" id="ARBA00001946"/>
    </source>
</evidence>